<dbReference type="GO" id="GO:0046872">
    <property type="term" value="F:metal ion binding"/>
    <property type="evidence" value="ECO:0007669"/>
    <property type="project" value="UniProtKB-KW"/>
</dbReference>
<protein>
    <recommendedName>
        <fullName evidence="9">Isocitrate dehydrogenase [NADP]</fullName>
        <ecNumber evidence="9">1.1.1.42</ecNumber>
    </recommendedName>
    <alternativeName>
        <fullName evidence="9">Oxalosuccinate decarboxylase</fullName>
    </alternativeName>
</protein>
<evidence type="ECO:0000256" key="11">
    <source>
        <dbReference type="PIRSR" id="PIRSR009407-2"/>
    </source>
</evidence>
<dbReference type="GO" id="GO:0006099">
    <property type="term" value="P:tricarboxylic acid cycle"/>
    <property type="evidence" value="ECO:0007669"/>
    <property type="project" value="UniProtKB-KW"/>
</dbReference>
<keyword evidence="15" id="KW-1185">Reference proteome</keyword>
<evidence type="ECO:0000256" key="3">
    <source>
        <dbReference type="ARBA" id="ARBA00022723"/>
    </source>
</evidence>
<evidence type="ECO:0000256" key="13">
    <source>
        <dbReference type="PIRSR" id="PIRSR009407-4"/>
    </source>
</evidence>
<evidence type="ECO:0000256" key="6">
    <source>
        <dbReference type="ARBA" id="ARBA00023002"/>
    </source>
</evidence>
<name>A0A1T5G7B1_9FLAO</name>
<dbReference type="NCBIfam" id="TIGR00178">
    <property type="entry name" value="monomer_idh"/>
    <property type="match status" value="1"/>
</dbReference>
<accession>A0A1T5G7B1</accession>
<dbReference type="Pfam" id="PF03971">
    <property type="entry name" value="IDH"/>
    <property type="match status" value="1"/>
</dbReference>
<dbReference type="EC" id="1.1.1.42" evidence="9"/>
<feature type="binding site" evidence="11">
    <location>
        <position position="545"/>
    </location>
    <ligand>
        <name>D-threo-isocitrate</name>
        <dbReference type="ChEBI" id="CHEBI:15562"/>
    </ligand>
</feature>
<dbReference type="PIRSF" id="PIRSF009407">
    <property type="entry name" value="IDH_monmr"/>
    <property type="match status" value="1"/>
</dbReference>
<feature type="binding site" evidence="12">
    <location>
        <position position="348"/>
    </location>
    <ligand>
        <name>Mg(2+)</name>
        <dbReference type="ChEBI" id="CHEBI:18420"/>
    </ligand>
</feature>
<feature type="binding site" evidence="13">
    <location>
        <position position="647"/>
    </location>
    <ligand>
        <name>NADP(+)</name>
        <dbReference type="ChEBI" id="CHEBI:58349"/>
    </ligand>
</feature>
<feature type="binding site" evidence="11">
    <location>
        <begin position="132"/>
        <end position="139"/>
    </location>
    <ligand>
        <name>substrate</name>
    </ligand>
</feature>
<keyword evidence="4 12" id="KW-0460">Magnesium</keyword>
<evidence type="ECO:0000256" key="12">
    <source>
        <dbReference type="PIRSR" id="PIRSR009407-3"/>
    </source>
</evidence>
<evidence type="ECO:0000313" key="15">
    <source>
        <dbReference type="Proteomes" id="UP000191112"/>
    </source>
</evidence>
<feature type="binding site" evidence="12">
    <location>
        <position position="546"/>
    </location>
    <ligand>
        <name>Mg(2+)</name>
        <dbReference type="ChEBI" id="CHEBI:18420"/>
    </ligand>
</feature>
<comment type="catalytic activity">
    <reaction evidence="7 9">
        <text>D-threo-isocitrate + NADP(+) = 2-oxoglutarate + CO2 + NADPH</text>
        <dbReference type="Rhea" id="RHEA:19629"/>
        <dbReference type="ChEBI" id="CHEBI:15562"/>
        <dbReference type="ChEBI" id="CHEBI:16526"/>
        <dbReference type="ChEBI" id="CHEBI:16810"/>
        <dbReference type="ChEBI" id="CHEBI:57783"/>
        <dbReference type="ChEBI" id="CHEBI:58349"/>
        <dbReference type="EC" id="1.1.1.42"/>
    </reaction>
</comment>
<feature type="binding site" evidence="13">
    <location>
        <begin position="582"/>
        <end position="583"/>
    </location>
    <ligand>
        <name>NADP(+)</name>
        <dbReference type="ChEBI" id="CHEBI:58349"/>
    </ligand>
</feature>
<dbReference type="Proteomes" id="UP000191112">
    <property type="component" value="Unassembled WGS sequence"/>
</dbReference>
<evidence type="ECO:0000256" key="9">
    <source>
        <dbReference type="PIRNR" id="PIRNR009407"/>
    </source>
</evidence>
<feature type="binding site" evidence="13">
    <location>
        <begin position="82"/>
        <end position="87"/>
    </location>
    <ligand>
        <name>NADP(+)</name>
        <dbReference type="ChEBI" id="CHEBI:58349"/>
    </ligand>
</feature>
<evidence type="ECO:0000256" key="2">
    <source>
        <dbReference type="ARBA" id="ARBA00022532"/>
    </source>
</evidence>
<evidence type="ECO:0000256" key="7">
    <source>
        <dbReference type="ARBA" id="ARBA00023554"/>
    </source>
</evidence>
<dbReference type="SUPFAM" id="SSF53659">
    <property type="entry name" value="Isocitrate/Isopropylmalate dehydrogenase-like"/>
    <property type="match status" value="1"/>
</dbReference>
<dbReference type="Gene3D" id="3.40.718.10">
    <property type="entry name" value="Isopropylmalate Dehydrogenase"/>
    <property type="match status" value="2"/>
</dbReference>
<proteinExistence type="inferred from homology"/>
<keyword evidence="5 9" id="KW-0521">NADP</keyword>
<feature type="binding site" evidence="13">
    <location>
        <begin position="598"/>
        <end position="600"/>
    </location>
    <ligand>
        <name>NADP(+)</name>
        <dbReference type="ChEBI" id="CHEBI:58349"/>
    </ligand>
</feature>
<evidence type="ECO:0000313" key="14">
    <source>
        <dbReference type="EMBL" id="SKC04258.1"/>
    </source>
</evidence>
<dbReference type="PANTHER" id="PTHR36999:SF1">
    <property type="entry name" value="ISOCITRATE DEHYDROGENASE (NADP(+))"/>
    <property type="match status" value="1"/>
</dbReference>
<keyword evidence="6 9" id="KW-0560">Oxidoreductase</keyword>
<evidence type="ECO:0000256" key="10">
    <source>
        <dbReference type="PIRSR" id="PIRSR009407-1"/>
    </source>
</evidence>
<dbReference type="AlphaFoldDB" id="A0A1T5G7B1"/>
<feature type="site" description="Critical for catalysis" evidence="10">
    <location>
        <position position="255"/>
    </location>
</feature>
<feature type="binding site" evidence="11">
    <location>
        <position position="145"/>
    </location>
    <ligand>
        <name>D-threo-isocitrate</name>
        <dbReference type="ChEBI" id="CHEBI:15562"/>
    </ligand>
</feature>
<feature type="binding site" evidence="13">
    <location>
        <position position="587"/>
    </location>
    <ligand>
        <name>NADP(+)</name>
        <dbReference type="ChEBI" id="CHEBI:58349"/>
    </ligand>
</feature>
<evidence type="ECO:0000256" key="5">
    <source>
        <dbReference type="ARBA" id="ARBA00022857"/>
    </source>
</evidence>
<evidence type="ECO:0000256" key="1">
    <source>
        <dbReference type="ARBA" id="ARBA00022435"/>
    </source>
</evidence>
<keyword evidence="1 9" id="KW-0329">Glyoxylate bypass</keyword>
<comment type="similarity">
    <text evidence="8 9">Belongs to the monomeric-type IDH family.</text>
</comment>
<gene>
    <name evidence="14" type="ORF">SAMN05660477_02605</name>
</gene>
<keyword evidence="3 12" id="KW-0479">Metal-binding</keyword>
<sequence>MSQAKIHYTLTDEAPMLATHSFLPIVKGFTKTANIEIEVPDISLAGRILANFPEFLKEEQRIPDALAELGALATTPEANIIKLPNISASAPQLDEAIAELQAKGFAVPNYPAEPKNDDEKAIKAKYAKVLGSAVNPVLREGNSDRRAPKAVKNYAKANPHKMGAWASDSKTDVANMNEGDFYGTETSTTVENATEFKITFYGNDGSSKELKGLSPLKAGEVIDTSVMNLNALRAFVQNAIQEAKDKNVLLSAHLKATMMKVSDPIIFGAIVETFFKDVFAKYGELFKSLDINANNGLADLYEKIKGQPQEAEIKAAIDADLTNGPRVAMVNSDKGITNFHVPSDIIVDASMAALVRNGGKMWNKDGAEEDTIAIIPDRSYAGFYQAVVDDMKENGALDPTTMGSVPNVGLMAQKAEEYGSHDKTFQATADGTIKVEDANGNVLLEQKVQKDDIFRMCQTKDAPIQDWVKLAVNRARLSDTPAIFWLDKGRAHDREIIKKVEKYLKDFDTTGLDIRIMDVKDAMRETLKRAREGKDTISVSGNVLRDYLTDLFPIVELGTSAKMLSIVPLMNGGGLFETGAGGSAPKHIEQFLEEGYLRWDSLGEFLALQASLEHLAQTQNNTKSQVLADALDEANAKFLATDKSPGRKLGTIDNRGSHFYLAMYWAEALAAQTKDAEMAAKFAPIAAALKESEEVINAELIGAQGKPQNIDGYYKPDTYKTYAAMRPSTVLNEIIDGI</sequence>
<organism evidence="14 15">
    <name type="scientific">Soonwooa buanensis</name>
    <dbReference type="NCBI Taxonomy" id="619805"/>
    <lineage>
        <taxon>Bacteria</taxon>
        <taxon>Pseudomonadati</taxon>
        <taxon>Bacteroidota</taxon>
        <taxon>Flavobacteriia</taxon>
        <taxon>Flavobacteriales</taxon>
        <taxon>Weeksellaceae</taxon>
        <taxon>Chryseobacterium group</taxon>
        <taxon>Soonwooa</taxon>
    </lineage>
</organism>
<dbReference type="GO" id="GO:0004450">
    <property type="term" value="F:isocitrate dehydrogenase (NADP+) activity"/>
    <property type="evidence" value="ECO:0007669"/>
    <property type="project" value="UniProtKB-EC"/>
</dbReference>
<dbReference type="STRING" id="619805.SAMN05660477_02605"/>
<dbReference type="EMBL" id="FUYZ01000010">
    <property type="protein sequence ID" value="SKC04258.1"/>
    <property type="molecule type" value="Genomic_DNA"/>
</dbReference>
<feature type="binding site" evidence="13">
    <location>
        <position position="135"/>
    </location>
    <ligand>
        <name>NADP(+)</name>
        <dbReference type="ChEBI" id="CHEBI:58349"/>
    </ligand>
</feature>
<dbReference type="PANTHER" id="PTHR36999">
    <property type="entry name" value="ISOCITRATE DEHYDROGENASE [NADP]"/>
    <property type="match status" value="1"/>
</dbReference>
<comment type="cofactor">
    <cofactor evidence="12">
        <name>Mg(2+)</name>
        <dbReference type="ChEBI" id="CHEBI:18420"/>
    </cofactor>
    <cofactor evidence="12">
        <name>Mn(2+)</name>
        <dbReference type="ChEBI" id="CHEBI:29035"/>
    </cofactor>
    <text evidence="12">Binds 1 Mg(2+) or Mn(2+) ion per subunit.</text>
</comment>
<feature type="binding site" evidence="12">
    <location>
        <position position="550"/>
    </location>
    <ligand>
        <name>Mg(2+)</name>
        <dbReference type="ChEBI" id="CHEBI:18420"/>
    </ligand>
</feature>
<reference evidence="14 15" key="1">
    <citation type="submission" date="2017-02" db="EMBL/GenBank/DDBJ databases">
        <authorList>
            <person name="Peterson S.W."/>
        </authorList>
    </citation>
    <scope>NUCLEOTIDE SEQUENCE [LARGE SCALE GENOMIC DNA]</scope>
    <source>
        <strain evidence="14 15">DSM 22323</strain>
    </source>
</reference>
<keyword evidence="2 9" id="KW-0816">Tricarboxylic acid cycle</keyword>
<evidence type="ECO:0000256" key="8">
    <source>
        <dbReference type="ARBA" id="ARBA00046318"/>
    </source>
</evidence>
<dbReference type="RefSeq" id="WP_079667795.1">
    <property type="nucleotide sequence ID" value="NZ_FUYZ01000010.1"/>
</dbReference>
<dbReference type="GO" id="GO:0006097">
    <property type="term" value="P:glyoxylate cycle"/>
    <property type="evidence" value="ECO:0007669"/>
    <property type="project" value="UniProtKB-KW"/>
</dbReference>
<dbReference type="InterPro" id="IPR004436">
    <property type="entry name" value="Isocitrate_DH_NADP_mono"/>
</dbReference>
<feature type="site" description="Critical for catalysis" evidence="10">
    <location>
        <position position="418"/>
    </location>
</feature>
<evidence type="ECO:0000256" key="4">
    <source>
        <dbReference type="ARBA" id="ARBA00022842"/>
    </source>
</evidence>